<organism evidence="2 3">
    <name type="scientific">Microbulbifer rhizosphaerae</name>
    <dbReference type="NCBI Taxonomy" id="1562603"/>
    <lineage>
        <taxon>Bacteria</taxon>
        <taxon>Pseudomonadati</taxon>
        <taxon>Pseudomonadota</taxon>
        <taxon>Gammaproteobacteria</taxon>
        <taxon>Cellvibrionales</taxon>
        <taxon>Microbulbiferaceae</taxon>
        <taxon>Microbulbifer</taxon>
    </lineage>
</organism>
<name>A0A7W4WFI9_9GAMM</name>
<comment type="caution">
    <text evidence="2">The sequence shown here is derived from an EMBL/GenBank/DDBJ whole genome shotgun (WGS) entry which is preliminary data.</text>
</comment>
<dbReference type="RefSeq" id="WP_183463296.1">
    <property type="nucleotide sequence ID" value="NZ_JACHWZ010000027.1"/>
</dbReference>
<sequence>MEERWAVALLDPEAPTPPDLTSWNGSDPGQRFAVYRNNVVVSLVESLAQTFPVTCELVGEEFFRAMGREFVRARPPRSTLLARYGEGFAEFVDGFPPAASVPYLADMARLEMHCLAALHAADADPAAPQVLEAALREPECLPALRLRLHPSLRCLRSEFAVFSLWDAHRGELEISQVNPLAAECGWILRSGLEVRLLPMCAGDCDFVEALARGNSFGEAAEAAAGDREFDLGRCLATLLRWGMVTSVNGIK</sequence>
<dbReference type="InterPro" id="IPR044922">
    <property type="entry name" value="DUF2063_N_sf"/>
</dbReference>
<dbReference type="Gene3D" id="1.10.150.690">
    <property type="entry name" value="DUF2063"/>
    <property type="match status" value="1"/>
</dbReference>
<dbReference type="EMBL" id="JACHWZ010000027">
    <property type="protein sequence ID" value="MBB3063271.1"/>
    <property type="molecule type" value="Genomic_DNA"/>
</dbReference>
<keyword evidence="3" id="KW-1185">Reference proteome</keyword>
<evidence type="ECO:0000313" key="3">
    <source>
        <dbReference type="Proteomes" id="UP000535937"/>
    </source>
</evidence>
<dbReference type="InterPro" id="IPR018640">
    <property type="entry name" value="DUF2063"/>
</dbReference>
<protein>
    <recommendedName>
        <fullName evidence="1">Putative DNA-binding domain-containing protein</fullName>
    </recommendedName>
</protein>
<gene>
    <name evidence="2" type="ORF">FHS09_004129</name>
</gene>
<evidence type="ECO:0000313" key="2">
    <source>
        <dbReference type="EMBL" id="MBB3063271.1"/>
    </source>
</evidence>
<feature type="domain" description="Putative DNA-binding" evidence="1">
    <location>
        <begin position="8"/>
        <end position="92"/>
    </location>
</feature>
<proteinExistence type="predicted"/>
<reference evidence="2 3" key="1">
    <citation type="submission" date="2020-08" db="EMBL/GenBank/DDBJ databases">
        <title>Genomic Encyclopedia of Type Strains, Phase III (KMG-III): the genomes of soil and plant-associated and newly described type strains.</title>
        <authorList>
            <person name="Whitman W."/>
        </authorList>
    </citation>
    <scope>NUCLEOTIDE SEQUENCE [LARGE SCALE GENOMIC DNA]</scope>
    <source>
        <strain evidence="2 3">CECT 8799</strain>
    </source>
</reference>
<dbReference type="Proteomes" id="UP000535937">
    <property type="component" value="Unassembled WGS sequence"/>
</dbReference>
<dbReference type="AlphaFoldDB" id="A0A7W4WFI9"/>
<evidence type="ECO:0000259" key="1">
    <source>
        <dbReference type="Pfam" id="PF09836"/>
    </source>
</evidence>
<accession>A0A7W4WFI9</accession>
<dbReference type="Pfam" id="PF09836">
    <property type="entry name" value="DUF2063"/>
    <property type="match status" value="1"/>
</dbReference>